<feature type="domain" description="Polysaccharide lyase family 8 central" evidence="5">
    <location>
        <begin position="398"/>
        <end position="656"/>
    </location>
</feature>
<dbReference type="Gene3D" id="2.60.120.560">
    <property type="entry name" value="Exo-inulinase, domain 1"/>
    <property type="match status" value="1"/>
</dbReference>
<comment type="caution">
    <text evidence="8">The sequence shown here is derived from an EMBL/GenBank/DDBJ whole genome shotgun (WGS) entry which is preliminary data.</text>
</comment>
<evidence type="ECO:0000256" key="3">
    <source>
        <dbReference type="ARBA" id="ARBA00023239"/>
    </source>
</evidence>
<gene>
    <name evidence="8" type="ORF">J2736_002063</name>
</gene>
<evidence type="ECO:0000256" key="4">
    <source>
        <dbReference type="SAM" id="SignalP"/>
    </source>
</evidence>
<keyword evidence="2 4" id="KW-0732">Signal</keyword>
<dbReference type="InterPro" id="IPR038970">
    <property type="entry name" value="Lyase_8"/>
</dbReference>
<feature type="chain" id="PRO_5047454365" evidence="4">
    <location>
        <begin position="30"/>
        <end position="959"/>
    </location>
</feature>
<dbReference type="InterPro" id="IPR004103">
    <property type="entry name" value="Lyase_8_C"/>
</dbReference>
<dbReference type="CDD" id="cd01083">
    <property type="entry name" value="GAG_Lyase"/>
    <property type="match status" value="1"/>
</dbReference>
<keyword evidence="3 8" id="KW-0456">Lyase</keyword>
<evidence type="ECO:0000259" key="5">
    <source>
        <dbReference type="Pfam" id="PF02278"/>
    </source>
</evidence>
<dbReference type="InterPro" id="IPR011071">
    <property type="entry name" value="Lyase_8-like_C"/>
</dbReference>
<dbReference type="Gene3D" id="2.60.220.10">
    <property type="entry name" value="Polysaccharide lyase family 8-like, C-terminal"/>
    <property type="match status" value="1"/>
</dbReference>
<feature type="domain" description="Polysaccharide lyase 8 N-terminal alpha-helical" evidence="7">
    <location>
        <begin position="46"/>
        <end position="356"/>
    </location>
</feature>
<dbReference type="PANTHER" id="PTHR38481">
    <property type="entry name" value="HYALURONATE LYASE"/>
    <property type="match status" value="1"/>
</dbReference>
<reference evidence="8 9" key="1">
    <citation type="submission" date="2023-07" db="EMBL/GenBank/DDBJ databases">
        <title>Sorghum-associated microbial communities from plants grown in Nebraska, USA.</title>
        <authorList>
            <person name="Schachtman D."/>
        </authorList>
    </citation>
    <scope>NUCLEOTIDE SEQUENCE [LARGE SCALE GENOMIC DNA]</scope>
    <source>
        <strain evidence="8 9">CC258</strain>
    </source>
</reference>
<dbReference type="RefSeq" id="WP_310226059.1">
    <property type="nucleotide sequence ID" value="NZ_JAVDSB010000002.1"/>
</dbReference>
<dbReference type="SUPFAM" id="SSF48230">
    <property type="entry name" value="Chondroitin AC/alginate lyase"/>
    <property type="match status" value="1"/>
</dbReference>
<dbReference type="InterPro" id="IPR011013">
    <property type="entry name" value="Gal_mutarotase_sf_dom"/>
</dbReference>
<evidence type="ECO:0000256" key="1">
    <source>
        <dbReference type="ARBA" id="ARBA00006699"/>
    </source>
</evidence>
<evidence type="ECO:0000256" key="2">
    <source>
        <dbReference type="ARBA" id="ARBA00022729"/>
    </source>
</evidence>
<dbReference type="Gene3D" id="2.70.98.10">
    <property type="match status" value="1"/>
</dbReference>
<dbReference type="InterPro" id="IPR003159">
    <property type="entry name" value="Lyase_8_central_dom"/>
</dbReference>
<protein>
    <submittedName>
        <fullName evidence="8">Hyaluronate lyase</fullName>
        <ecNumber evidence="8">4.2.2.1</ecNumber>
    </submittedName>
</protein>
<evidence type="ECO:0000313" key="8">
    <source>
        <dbReference type="EMBL" id="MDR6550876.1"/>
    </source>
</evidence>
<dbReference type="EMBL" id="JAVDSB010000002">
    <property type="protein sequence ID" value="MDR6550876.1"/>
    <property type="molecule type" value="Genomic_DNA"/>
</dbReference>
<proteinExistence type="inferred from homology"/>
<dbReference type="InterPro" id="IPR008929">
    <property type="entry name" value="Chondroitin_lyas"/>
</dbReference>
<keyword evidence="9" id="KW-1185">Reference proteome</keyword>
<dbReference type="Pfam" id="PF02884">
    <property type="entry name" value="Lyase_8_C"/>
    <property type="match status" value="1"/>
</dbReference>
<dbReference type="InterPro" id="IPR012970">
    <property type="entry name" value="Lyase_8_alpha_N"/>
</dbReference>
<dbReference type="Proteomes" id="UP001267290">
    <property type="component" value="Unassembled WGS sequence"/>
</dbReference>
<dbReference type="Pfam" id="PF02278">
    <property type="entry name" value="Lyase_8"/>
    <property type="match status" value="1"/>
</dbReference>
<dbReference type="Pfam" id="PF08124">
    <property type="entry name" value="Lyase_8_N"/>
    <property type="match status" value="1"/>
</dbReference>
<dbReference type="InterPro" id="IPR014718">
    <property type="entry name" value="GH-type_carb-bd"/>
</dbReference>
<dbReference type="GO" id="GO:0030340">
    <property type="term" value="F:hyaluronate lyase activity"/>
    <property type="evidence" value="ECO:0007669"/>
    <property type="project" value="UniProtKB-EC"/>
</dbReference>
<dbReference type="SUPFAM" id="SSF49863">
    <property type="entry name" value="Hyaluronate lyase-like, C-terminal domain"/>
    <property type="match status" value="1"/>
</dbReference>
<name>A0ABU1NTR3_9BACL</name>
<evidence type="ECO:0000313" key="9">
    <source>
        <dbReference type="Proteomes" id="UP001267290"/>
    </source>
</evidence>
<feature type="signal peptide" evidence="4">
    <location>
        <begin position="1"/>
        <end position="29"/>
    </location>
</feature>
<sequence>MMKSSSRVFLFLAMLLIGMCMSAYKPIHAAVPADYTTMRTKYYNFLTGGSSYATTDPYIISKVGLINDNAETLWNSMNKSANRTFLWSDLAPSASSSEFIQITYSRLKAMTLALKTRGADLENNTTLQNDIILALDWLNANWYNKNTVDFDNWFTWELGAPMNLNDITLLLYDDLTSTQRTNYMDAVEHFTPSITWADGTNRAWQAQVLMVRGMIVGSDAKITAAKNGISALLTYQTSMNVDGFFEDGSYVGHSYFSYAGGYGAWYYATVLSLVYWLDNSPWEVTDANKANLVKWASEAFQPLIYKGAIFDFSRGRDVARYTDSDHASGHGAIASILLATDIASPSEAINLKRQVKDWIQSDTYRNYFNSVSIFHLLKAQVLMNDTSITPSGGQSVSKLFPIMDKAVYQRPGYAFGISMFSTRTKNYESINGENTKGWHQSDGMTHLYVDGELDTFSGNYWATVNPYRLPGTTVLTGTSNSSAKGTANWAGGSSLNNVYGAVGMELKTPGKTLTSKKSWFMLDNEIVALGADIISTDNVNIETVIENRKLNAAGNNVFTVNGTAKSTALNWSETMSNVNWMHLAGNTSGASIGYYFPTPTTLQGLRAARTGTWAAINQSVPYNISTSFTDSYLTLWNSHGTNPVGSQYAYVLLPNATSAQVANYAGNPEISVLANSGSVQAVKDNTLNLTAANFWTDTTVTSGGITSNKKASVMIKQNGQELELAVSDPTQANTGNIQLELNQAAAVLLSSDPQVTVTQLSPTVKLNINVAGAKGKTFKAKLSIQSALFSDNFEDGNADGWSTTGGTWSVVTDGSKMYSQTNTTLSSGIFATAGSASWTDYSVEAKIKPMSFPISTAVVGLVARYTDVNNRYNFTYSNGVLDISKRVNGVATALASKAYSLIPGTTYTFKAQLNGSTLELYVNGVKELTASDATFTSGKIGLTSYKSSVQFDDIVVLNQ</sequence>
<evidence type="ECO:0000259" key="7">
    <source>
        <dbReference type="Pfam" id="PF08124"/>
    </source>
</evidence>
<feature type="domain" description="Polysaccharide lyase family 8 C-terminal" evidence="6">
    <location>
        <begin position="671"/>
        <end position="734"/>
    </location>
</feature>
<dbReference type="PANTHER" id="PTHR38481:SF1">
    <property type="entry name" value="HYALURONATE LYASE"/>
    <property type="match status" value="1"/>
</dbReference>
<dbReference type="EC" id="4.2.2.1" evidence="8"/>
<comment type="similarity">
    <text evidence="1">Belongs to the polysaccharide lyase 8 family.</text>
</comment>
<organism evidence="8 9">
    <name type="scientific">Paenibacillus qinlingensis</name>
    <dbReference type="NCBI Taxonomy" id="1837343"/>
    <lineage>
        <taxon>Bacteria</taxon>
        <taxon>Bacillati</taxon>
        <taxon>Bacillota</taxon>
        <taxon>Bacilli</taxon>
        <taxon>Bacillales</taxon>
        <taxon>Paenibacillaceae</taxon>
        <taxon>Paenibacillus</taxon>
    </lineage>
</organism>
<dbReference type="Gene3D" id="1.50.10.100">
    <property type="entry name" value="Chondroitin AC/alginate lyase"/>
    <property type="match status" value="1"/>
</dbReference>
<evidence type="ECO:0000259" key="6">
    <source>
        <dbReference type="Pfam" id="PF02884"/>
    </source>
</evidence>
<dbReference type="SUPFAM" id="SSF74650">
    <property type="entry name" value="Galactose mutarotase-like"/>
    <property type="match status" value="1"/>
</dbReference>
<accession>A0ABU1NTR3</accession>